<comment type="caution">
    <text evidence="2">The sequence shown here is derived from an EMBL/GenBank/DDBJ whole genome shotgun (WGS) entry which is preliminary data.</text>
</comment>
<keyword evidence="1" id="KW-0472">Membrane</keyword>
<keyword evidence="1" id="KW-1133">Transmembrane helix</keyword>
<evidence type="ECO:0000313" key="2">
    <source>
        <dbReference type="EMBL" id="GIY83823.1"/>
    </source>
</evidence>
<dbReference type="AlphaFoldDB" id="A0AAV4WQJ7"/>
<reference evidence="2 3" key="1">
    <citation type="submission" date="2021-06" db="EMBL/GenBank/DDBJ databases">
        <title>Caerostris extrusa draft genome.</title>
        <authorList>
            <person name="Kono N."/>
            <person name="Arakawa K."/>
        </authorList>
    </citation>
    <scope>NUCLEOTIDE SEQUENCE [LARGE SCALE GENOMIC DNA]</scope>
</reference>
<accession>A0AAV4WQJ7</accession>
<gene>
    <name evidence="2" type="ORF">CEXT_561611</name>
</gene>
<dbReference type="EMBL" id="BPLR01016433">
    <property type="protein sequence ID" value="GIY83823.1"/>
    <property type="molecule type" value="Genomic_DNA"/>
</dbReference>
<evidence type="ECO:0000313" key="3">
    <source>
        <dbReference type="Proteomes" id="UP001054945"/>
    </source>
</evidence>
<organism evidence="2 3">
    <name type="scientific">Caerostris extrusa</name>
    <name type="common">Bark spider</name>
    <name type="synonym">Caerostris bankana</name>
    <dbReference type="NCBI Taxonomy" id="172846"/>
    <lineage>
        <taxon>Eukaryota</taxon>
        <taxon>Metazoa</taxon>
        <taxon>Ecdysozoa</taxon>
        <taxon>Arthropoda</taxon>
        <taxon>Chelicerata</taxon>
        <taxon>Arachnida</taxon>
        <taxon>Araneae</taxon>
        <taxon>Araneomorphae</taxon>
        <taxon>Entelegynae</taxon>
        <taxon>Araneoidea</taxon>
        <taxon>Araneidae</taxon>
        <taxon>Caerostris</taxon>
    </lineage>
</organism>
<dbReference type="Proteomes" id="UP001054945">
    <property type="component" value="Unassembled WGS sequence"/>
</dbReference>
<protein>
    <submittedName>
        <fullName evidence="2">Uncharacterized protein</fullName>
    </submittedName>
</protein>
<evidence type="ECO:0000256" key="1">
    <source>
        <dbReference type="SAM" id="Phobius"/>
    </source>
</evidence>
<keyword evidence="3" id="KW-1185">Reference proteome</keyword>
<sequence length="90" mass="9865">MSVPLVPRKGQNKQQCLHPTLLDECQAAREDSSLFLHTRESPLAGTVDSPNDFGATTPRGVALLIASLLFSFFLSQKISTHRSTVDGQKR</sequence>
<feature type="transmembrane region" description="Helical" evidence="1">
    <location>
        <begin position="56"/>
        <end position="74"/>
    </location>
</feature>
<keyword evidence="1" id="KW-0812">Transmembrane</keyword>
<proteinExistence type="predicted"/>
<name>A0AAV4WQJ7_CAEEX</name>